<evidence type="ECO:0000256" key="2">
    <source>
        <dbReference type="ARBA" id="ARBA00022630"/>
    </source>
</evidence>
<dbReference type="Pfam" id="PF21274">
    <property type="entry name" value="Rng_hyd_C"/>
    <property type="match status" value="1"/>
</dbReference>
<dbReference type="OrthoDB" id="4246007at2"/>
<proteinExistence type="predicted"/>
<dbReference type="InterPro" id="IPR002938">
    <property type="entry name" value="FAD-bd"/>
</dbReference>
<evidence type="ECO:0000313" key="6">
    <source>
        <dbReference type="Proteomes" id="UP000297907"/>
    </source>
</evidence>
<reference evidence="5 6" key="1">
    <citation type="submission" date="2019-03" db="EMBL/GenBank/DDBJ databases">
        <title>Genomics of glacier-inhabiting Cryobacterium strains.</title>
        <authorList>
            <person name="Liu Q."/>
            <person name="Xin Y.-H."/>
        </authorList>
    </citation>
    <scope>NUCLEOTIDE SEQUENCE [LARGE SCALE GENOMIC DNA]</scope>
    <source>
        <strain evidence="5 6">RHLS22-1</strain>
    </source>
</reference>
<dbReference type="PRINTS" id="PR00420">
    <property type="entry name" value="RNGMNOXGNASE"/>
</dbReference>
<comment type="caution">
    <text evidence="5">The sequence shown here is derived from an EMBL/GenBank/DDBJ whole genome shotgun (WGS) entry which is preliminary data.</text>
</comment>
<dbReference type="EMBL" id="SOFL01000036">
    <property type="protein sequence ID" value="TFC01072.1"/>
    <property type="molecule type" value="Genomic_DNA"/>
</dbReference>
<keyword evidence="2" id="KW-0285">Flavoprotein</keyword>
<name>A0A4R8W560_9MICO</name>
<dbReference type="Gene3D" id="3.50.50.60">
    <property type="entry name" value="FAD/NAD(P)-binding domain"/>
    <property type="match status" value="1"/>
</dbReference>
<comment type="cofactor">
    <cofactor evidence="1">
        <name>FAD</name>
        <dbReference type="ChEBI" id="CHEBI:57692"/>
    </cofactor>
</comment>
<dbReference type="Gene3D" id="3.30.9.10">
    <property type="entry name" value="D-Amino Acid Oxidase, subunit A, domain 2"/>
    <property type="match status" value="1"/>
</dbReference>
<feature type="domain" description="FAD-binding" evidence="4">
    <location>
        <begin position="11"/>
        <end position="361"/>
    </location>
</feature>
<dbReference type="PANTHER" id="PTHR43004">
    <property type="entry name" value="TRK SYSTEM POTASSIUM UPTAKE PROTEIN"/>
    <property type="match status" value="1"/>
</dbReference>
<dbReference type="NCBIfam" id="NF004780">
    <property type="entry name" value="PRK06126.1"/>
    <property type="match status" value="1"/>
</dbReference>
<evidence type="ECO:0000313" key="5">
    <source>
        <dbReference type="EMBL" id="TFC01072.1"/>
    </source>
</evidence>
<protein>
    <recommendedName>
        <fullName evidence="4">FAD-binding domain-containing protein</fullName>
    </recommendedName>
</protein>
<dbReference type="InterPro" id="IPR050641">
    <property type="entry name" value="RIFMO-like"/>
</dbReference>
<dbReference type="Proteomes" id="UP000297907">
    <property type="component" value="Unassembled WGS sequence"/>
</dbReference>
<evidence type="ECO:0000256" key="3">
    <source>
        <dbReference type="ARBA" id="ARBA00022827"/>
    </source>
</evidence>
<dbReference type="PANTHER" id="PTHR43004:SF19">
    <property type="entry name" value="BINDING MONOOXYGENASE, PUTATIVE (JCVI)-RELATED"/>
    <property type="match status" value="1"/>
</dbReference>
<dbReference type="Gene3D" id="3.40.30.120">
    <property type="match status" value="1"/>
</dbReference>
<dbReference type="InterPro" id="IPR036188">
    <property type="entry name" value="FAD/NAD-bd_sf"/>
</dbReference>
<dbReference type="GO" id="GO:0071949">
    <property type="term" value="F:FAD binding"/>
    <property type="evidence" value="ECO:0007669"/>
    <property type="project" value="InterPro"/>
</dbReference>
<dbReference type="GO" id="GO:0016709">
    <property type="term" value="F:oxidoreductase activity, acting on paired donors, with incorporation or reduction of molecular oxygen, NAD(P)H as one donor, and incorporation of one atom of oxygen"/>
    <property type="evidence" value="ECO:0007669"/>
    <property type="project" value="UniProtKB-ARBA"/>
</dbReference>
<evidence type="ECO:0000256" key="1">
    <source>
        <dbReference type="ARBA" id="ARBA00001974"/>
    </source>
</evidence>
<keyword evidence="6" id="KW-1185">Reference proteome</keyword>
<organism evidence="5 6">
    <name type="scientific">Cryobacterium adonitolivorans</name>
    <dbReference type="NCBI Taxonomy" id="1259189"/>
    <lineage>
        <taxon>Bacteria</taxon>
        <taxon>Bacillati</taxon>
        <taxon>Actinomycetota</taxon>
        <taxon>Actinomycetes</taxon>
        <taxon>Micrococcales</taxon>
        <taxon>Microbacteriaceae</taxon>
        <taxon>Cryobacterium</taxon>
    </lineage>
</organism>
<evidence type="ECO:0000259" key="4">
    <source>
        <dbReference type="Pfam" id="PF01494"/>
    </source>
</evidence>
<gene>
    <name evidence="5" type="ORF">E3O42_11405</name>
</gene>
<dbReference type="SUPFAM" id="SSF51905">
    <property type="entry name" value="FAD/NAD(P)-binding domain"/>
    <property type="match status" value="1"/>
</dbReference>
<dbReference type="AlphaFoldDB" id="A0A4R8W560"/>
<dbReference type="Pfam" id="PF01494">
    <property type="entry name" value="FAD_binding_3"/>
    <property type="match status" value="1"/>
</dbReference>
<accession>A0A4R8W560</accession>
<keyword evidence="3" id="KW-0274">FAD</keyword>
<sequence length="523" mass="55439">MTNTPDAPRRVPVLIVGGGPVGLTTALELAHHGVASLIVEPRVDVEHSRPRAKTTSARTMELYRRTGAAAEIRRRAAIPVEWSSEVRFCTTATGREITRLSGVLGLDLQDSNLTAEAAQQVTQPVVEEALRALLQQRPESTLELGSRVIDVNLDGDLPFVRIENVDGVLSTVTCDYLVGADGSRSVVRAALGAHYVGAAAGRPNVNITFRSEQLGALLPEGGAIHHWVLNPSFPGVLGPLSLDGLWWAIATGTETIEDDDEAAALVRGLAGADIDVEVLATDPWQARMLLSDSYGSDRTYLVGDAAHQNPPWGGHGFNTGVGDAVNLAWKIAAVVQGWAPAELLDSYEAERRPVAQQTIDLAGENMRALSIDLTSPELIDDGPEGDQARSAAALSIKQVKHAEFYSLGLVLGYGYGPDSSHQAPTSGEYYPVVAAGNRLPHSRSTGGESIFDSLGREFTVLGGDGRWAAAAARRGVPLVIGDPVDDRVVLVRPDQHIAWAGPASDDPDTVLDSALRGFGPPTS</sequence>